<dbReference type="EMBL" id="CP029186">
    <property type="protein sequence ID" value="AWH84076.1"/>
    <property type="molecule type" value="Genomic_DNA"/>
</dbReference>
<name>A0A2S1QUM7_9FLAO</name>
<keyword evidence="3" id="KW-1185">Reference proteome</keyword>
<evidence type="ECO:0000313" key="3">
    <source>
        <dbReference type="Proteomes" id="UP000244929"/>
    </source>
</evidence>
<evidence type="ECO:0000256" key="1">
    <source>
        <dbReference type="SAM" id="SignalP"/>
    </source>
</evidence>
<feature type="chain" id="PRO_5015720250" description="Outer membrane protein beta-barrel domain-containing protein" evidence="1">
    <location>
        <begin position="23"/>
        <end position="208"/>
    </location>
</feature>
<dbReference type="KEGG" id="falb:HYN59_02645"/>
<evidence type="ECO:0008006" key="4">
    <source>
        <dbReference type="Google" id="ProtNLM"/>
    </source>
</evidence>
<dbReference type="OrthoDB" id="1346785at2"/>
<dbReference type="Proteomes" id="UP000244929">
    <property type="component" value="Chromosome"/>
</dbReference>
<dbReference type="AlphaFoldDB" id="A0A2S1QUM7"/>
<feature type="signal peptide" evidence="1">
    <location>
        <begin position="1"/>
        <end position="22"/>
    </location>
</feature>
<keyword evidence="1" id="KW-0732">Signal</keyword>
<accession>A0A2S1QUM7</accession>
<sequence length="208" mass="23133">MAYNFKTVVSCLLFLTSFYCNAQDDEKKETVFITQSDPGDKAVPEFYFGQLSLSTPLRGNPYRDEIRADYAARGEEYKPTVLDYVLPNGLSAHIGFGVHYKSWIGFSTNTGIDWIATEKIVAAPVYGSIFFTPQIWEETNLYLQGGYGYSFALGRGDLSGAYQKYRLGLIFDNTGSIFLDVSMSNFPLHELEKVGAISLGVAITNFGL</sequence>
<protein>
    <recommendedName>
        <fullName evidence="4">Outer membrane protein beta-barrel domain-containing protein</fullName>
    </recommendedName>
</protein>
<organism evidence="2 3">
    <name type="scientific">Flavobacterium album</name>
    <dbReference type="NCBI Taxonomy" id="2175091"/>
    <lineage>
        <taxon>Bacteria</taxon>
        <taxon>Pseudomonadati</taxon>
        <taxon>Bacteroidota</taxon>
        <taxon>Flavobacteriia</taxon>
        <taxon>Flavobacteriales</taxon>
        <taxon>Flavobacteriaceae</taxon>
        <taxon>Flavobacterium</taxon>
    </lineage>
</organism>
<dbReference type="RefSeq" id="WP_108776786.1">
    <property type="nucleotide sequence ID" value="NZ_CP029186.1"/>
</dbReference>
<proteinExistence type="predicted"/>
<gene>
    <name evidence="2" type="ORF">HYN59_02645</name>
</gene>
<evidence type="ECO:0000313" key="2">
    <source>
        <dbReference type="EMBL" id="AWH84076.1"/>
    </source>
</evidence>
<reference evidence="2 3" key="1">
    <citation type="submission" date="2018-04" db="EMBL/GenBank/DDBJ databases">
        <title>Genome sequencing of Flavobacterium sp. HYN0059.</title>
        <authorList>
            <person name="Yi H."/>
            <person name="Baek C."/>
        </authorList>
    </citation>
    <scope>NUCLEOTIDE SEQUENCE [LARGE SCALE GENOMIC DNA]</scope>
    <source>
        <strain evidence="2 3">HYN0059</strain>
    </source>
</reference>